<dbReference type="Proteomes" id="UP001589858">
    <property type="component" value="Unassembled WGS sequence"/>
</dbReference>
<dbReference type="SUPFAM" id="SSF48452">
    <property type="entry name" value="TPR-like"/>
    <property type="match status" value="1"/>
</dbReference>
<dbReference type="Gene3D" id="1.25.40.10">
    <property type="entry name" value="Tetratricopeptide repeat domain"/>
    <property type="match status" value="1"/>
</dbReference>
<dbReference type="InterPro" id="IPR011990">
    <property type="entry name" value="TPR-like_helical_dom_sf"/>
</dbReference>
<reference evidence="4 5" key="1">
    <citation type="submission" date="2024-09" db="EMBL/GenBank/DDBJ databases">
        <authorList>
            <person name="Sun Q."/>
            <person name="Mori K."/>
        </authorList>
    </citation>
    <scope>NUCLEOTIDE SEQUENCE [LARGE SCALE GENOMIC DNA]</scope>
    <source>
        <strain evidence="4 5">CICC 11035S</strain>
    </source>
</reference>
<proteinExistence type="predicted"/>
<feature type="signal peptide" evidence="3">
    <location>
        <begin position="1"/>
        <end position="43"/>
    </location>
</feature>
<evidence type="ECO:0000256" key="1">
    <source>
        <dbReference type="SAM" id="Coils"/>
    </source>
</evidence>
<evidence type="ECO:0000313" key="5">
    <source>
        <dbReference type="Proteomes" id="UP001589858"/>
    </source>
</evidence>
<feature type="region of interest" description="Disordered" evidence="2">
    <location>
        <begin position="137"/>
        <end position="194"/>
    </location>
</feature>
<comment type="caution">
    <text evidence="4">The sequence shown here is derived from an EMBL/GenBank/DDBJ whole genome shotgun (WGS) entry which is preliminary data.</text>
</comment>
<evidence type="ECO:0000256" key="2">
    <source>
        <dbReference type="SAM" id="MobiDB-lite"/>
    </source>
</evidence>
<protein>
    <submittedName>
        <fullName evidence="4">Tol-pal system YbgF family protein</fullName>
    </submittedName>
</protein>
<keyword evidence="3" id="KW-0732">Signal</keyword>
<accession>A0ABV6SDH0</accession>
<feature type="compositionally biased region" description="Low complexity" evidence="2">
    <location>
        <begin position="160"/>
        <end position="169"/>
    </location>
</feature>
<feature type="chain" id="PRO_5046358781" evidence="3">
    <location>
        <begin position="44"/>
        <end position="337"/>
    </location>
</feature>
<feature type="coiled-coil region" evidence="1">
    <location>
        <begin position="98"/>
        <end position="132"/>
    </location>
</feature>
<dbReference type="RefSeq" id="WP_379489435.1">
    <property type="nucleotide sequence ID" value="NZ_JAPCWC010000005.1"/>
</dbReference>
<sequence length="337" mass="35934">MFSSLGSQRAAKVLSLITVRRMRLAATGTVALALVGLSLPAQAQDGGTDARLKKVESEVRALQRKVFPGGDGKYFAPEITGPAAAPTPALGQPATSPVSDVLVRMDALETQMRSLTAQVEQNTNRINQLEAKLAASVPPPMDSGMAAPTASSSNLSAMNAPATAPAATPAPAPASGQPALKPAAQVRPAAPSDSRIDAVKAVVKPQTADAADDEYSYGFRLWEAKFYPEAQQQLKLYLEKYPKHARVSWGRNLLGRAYLDDGKPLEAAKWFVQNYQADKRGDRAPDSLLYLAVSMKQIKDTKRACIVLAEFSETYASEAAGRLKGLYDSTRNGLTCS</sequence>
<dbReference type="EMBL" id="JBHLTM010000085">
    <property type="protein sequence ID" value="MFC0687317.1"/>
    <property type="molecule type" value="Genomic_DNA"/>
</dbReference>
<organism evidence="4 5">
    <name type="scientific">Novosphingobium clariflavum</name>
    <dbReference type="NCBI Taxonomy" id="2029884"/>
    <lineage>
        <taxon>Bacteria</taxon>
        <taxon>Pseudomonadati</taxon>
        <taxon>Pseudomonadota</taxon>
        <taxon>Alphaproteobacteria</taxon>
        <taxon>Sphingomonadales</taxon>
        <taxon>Sphingomonadaceae</taxon>
        <taxon>Novosphingobium</taxon>
    </lineage>
</organism>
<keyword evidence="5" id="KW-1185">Reference proteome</keyword>
<gene>
    <name evidence="4" type="ORF">ACFFF8_22270</name>
</gene>
<evidence type="ECO:0000256" key="3">
    <source>
        <dbReference type="SAM" id="SignalP"/>
    </source>
</evidence>
<keyword evidence="1" id="KW-0175">Coiled coil</keyword>
<evidence type="ECO:0000313" key="4">
    <source>
        <dbReference type="EMBL" id="MFC0687317.1"/>
    </source>
</evidence>
<name>A0ABV6SDH0_9SPHN</name>